<dbReference type="InterPro" id="IPR025280">
    <property type="entry name" value="SNIPE"/>
</dbReference>
<dbReference type="RefSeq" id="WP_342387889.1">
    <property type="nucleotide sequence ID" value="NZ_CP138333.2"/>
</dbReference>
<dbReference type="Pfam" id="PF13455">
    <property type="entry name" value="MUG113"/>
    <property type="match status" value="1"/>
</dbReference>
<dbReference type="EMBL" id="CP138333">
    <property type="protein sequence ID" value="WZX29326.1"/>
    <property type="molecule type" value="Genomic_DNA"/>
</dbReference>
<reference evidence="4" key="1">
    <citation type="submission" date="2023-10" db="EMBL/GenBank/DDBJ databases">
        <title>Genome analysis and identification of Salinococcus sp. Bachu38 nov., a PGPR from the rhizosphere of Tamarix.</title>
        <authorList>
            <person name="Liang Z."/>
            <person name="Zhang X."/>
            <person name="Jia J."/>
            <person name="Chen X."/>
            <person name="Wang Y."/>
            <person name="Wang Q."/>
            <person name="Wang R."/>
        </authorList>
    </citation>
    <scope>NUCLEOTIDE SEQUENCE [LARGE SCALE GENOMIC DNA]</scope>
    <source>
        <strain evidence="4">Bachu38</strain>
    </source>
</reference>
<feature type="coiled-coil region" evidence="1">
    <location>
        <begin position="16"/>
        <end position="125"/>
    </location>
</feature>
<evidence type="ECO:0000256" key="1">
    <source>
        <dbReference type="SAM" id="Coils"/>
    </source>
</evidence>
<keyword evidence="4" id="KW-1185">Reference proteome</keyword>
<proteinExistence type="predicted"/>
<feature type="domain" description="Bacteriophage T5 Orf172 DNA-binding" evidence="2">
    <location>
        <begin position="362"/>
        <end position="445"/>
    </location>
</feature>
<keyword evidence="1" id="KW-0175">Coiled coil</keyword>
<dbReference type="Pfam" id="PF13250">
    <property type="entry name" value="SNIPE"/>
    <property type="match status" value="1"/>
</dbReference>
<evidence type="ECO:0000313" key="3">
    <source>
        <dbReference type="EMBL" id="WZX29326.1"/>
    </source>
</evidence>
<dbReference type="InterPro" id="IPR018306">
    <property type="entry name" value="Phage_T5_Orf172_DNA-bd"/>
</dbReference>
<dbReference type="Proteomes" id="UP001455384">
    <property type="component" value="Chromosome"/>
</dbReference>
<evidence type="ECO:0000313" key="4">
    <source>
        <dbReference type="Proteomes" id="UP001455384"/>
    </source>
</evidence>
<accession>A0ABZ3CHT7</accession>
<gene>
    <name evidence="3" type="ORF">RQP18_11785</name>
</gene>
<dbReference type="SMART" id="SM00974">
    <property type="entry name" value="T5orf172"/>
    <property type="match status" value="1"/>
</dbReference>
<name>A0ABZ3CHT7_9STAP</name>
<sequence>MEILLVLLVILGVIYIFKLKKDLKKSEEELENHKNLERTFEQMTFIELEEKIEDKKNELSDTEKQRQKIIDDNQKLHENKKKEISKIESERDRLIDKNQKLAKEKKRKEEEVNVLKEAIDILKEDVELQEFGIYKPKFDFANSLIYKDKLKSLRDVQKEMVKNKTAVLYSNNWTVDGSKSKGKKMMNNNIKQILRSFNNECDVLIGKVTYKNIDSIKNRIQKIYDQLNKLNETQALSITPSYLELKFNELYLAFEYARKKEEEKEALRQQREKEREEKALQKEINDKKKAVDKDIKHYNNLIEILMEKITQDISEEERKSIEEEIANIKNNIDNKEKEKEELDYREAHSSAGYVYIISNIGAFGEKVVKIGVTRRLDPIERIKELSSASVPFTYDVHALIFSYEAYDLEAELHQYFDEFRLNKVNTRKEFFKVSIDQIEDKLKEYGDLTIDFKRTADAEEYRESLAMGKGKAVNNMV</sequence>
<feature type="coiled-coil region" evidence="1">
    <location>
        <begin position="213"/>
        <end position="345"/>
    </location>
</feature>
<protein>
    <submittedName>
        <fullName evidence="3">DUF4041 domain-containing protein</fullName>
    </submittedName>
</protein>
<organism evidence="3 4">
    <name type="scientific">Salinicoccus bachuensis</name>
    <dbReference type="NCBI Taxonomy" id="3136731"/>
    <lineage>
        <taxon>Bacteria</taxon>
        <taxon>Bacillati</taxon>
        <taxon>Bacillota</taxon>
        <taxon>Bacilli</taxon>
        <taxon>Bacillales</taxon>
        <taxon>Staphylococcaceae</taxon>
        <taxon>Salinicoccus</taxon>
    </lineage>
</organism>
<evidence type="ECO:0000259" key="2">
    <source>
        <dbReference type="SMART" id="SM00974"/>
    </source>
</evidence>